<gene>
    <name evidence="1" type="ORF">J7I44_00460</name>
</gene>
<proteinExistence type="predicted"/>
<comment type="caution">
    <text evidence="1">The sequence shown here is derived from an EMBL/GenBank/DDBJ whole genome shotgun (WGS) entry which is preliminary data.</text>
</comment>
<protein>
    <recommendedName>
        <fullName evidence="3">DUF3944 domain-containing protein</fullName>
    </recommendedName>
</protein>
<accession>A0ABS4DI83</accession>
<dbReference type="Proteomes" id="UP000823790">
    <property type="component" value="Unassembled WGS sequence"/>
</dbReference>
<sequence>MAHSSFSSKGETMALKYRKDEGLAVLALSGHDDLQRLVRVLTHDESDGEKRRTQQLLDDPSYRAAAGQGDLRPAWKAIAAELQAYGGDSIANAWRSLTQDHTGVAYREIVIDICDHLKLGVKPSTDIKELEDQLLVALICGGKDKFEPENLARIMEEVADGAGLKECLQGNVALDDLLQRIAIDAKVSYLAALAAPAIASTTLPFLARLTLPTVLAVVAPRMGAALVPGLNVAAATSALMLLTSPAYRVTLPAVLEVIRIRRRVLLSPMDAREVA</sequence>
<keyword evidence="2" id="KW-1185">Reference proteome</keyword>
<dbReference type="EMBL" id="JAGJRS010000002">
    <property type="protein sequence ID" value="MBP1472757.1"/>
    <property type="molecule type" value="Genomic_DNA"/>
</dbReference>
<evidence type="ECO:0000313" key="1">
    <source>
        <dbReference type="EMBL" id="MBP1472757.1"/>
    </source>
</evidence>
<evidence type="ECO:0000313" key="2">
    <source>
        <dbReference type="Proteomes" id="UP000823790"/>
    </source>
</evidence>
<organism evidence="1 2">
    <name type="scientific">Frateuria flava</name>
    <dbReference type="NCBI Taxonomy" id="2821489"/>
    <lineage>
        <taxon>Bacteria</taxon>
        <taxon>Pseudomonadati</taxon>
        <taxon>Pseudomonadota</taxon>
        <taxon>Gammaproteobacteria</taxon>
        <taxon>Lysobacterales</taxon>
        <taxon>Rhodanobacteraceae</taxon>
        <taxon>Frateuria</taxon>
    </lineage>
</organism>
<reference evidence="1 2" key="1">
    <citation type="submission" date="2021-04" db="EMBL/GenBank/DDBJ databases">
        <authorList>
            <person name="Huq M.A."/>
        </authorList>
    </citation>
    <scope>NUCLEOTIDE SEQUENCE [LARGE SCALE GENOMIC DNA]</scope>
    <source>
        <strain evidence="1 2">MAH-13</strain>
    </source>
</reference>
<evidence type="ECO:0008006" key="3">
    <source>
        <dbReference type="Google" id="ProtNLM"/>
    </source>
</evidence>
<dbReference type="RefSeq" id="WP_209614496.1">
    <property type="nucleotide sequence ID" value="NZ_JAGJRS010000002.1"/>
</dbReference>
<name>A0ABS4DI83_9GAMM</name>